<organism evidence="8">
    <name type="scientific">Aplanochytrium stocchinoi</name>
    <dbReference type="NCBI Taxonomy" id="215587"/>
    <lineage>
        <taxon>Eukaryota</taxon>
        <taxon>Sar</taxon>
        <taxon>Stramenopiles</taxon>
        <taxon>Bigyra</taxon>
        <taxon>Labyrinthulomycetes</taxon>
        <taxon>Thraustochytrida</taxon>
        <taxon>Thraustochytriidae</taxon>
        <taxon>Aplanochytrium</taxon>
    </lineage>
</organism>
<dbReference type="AlphaFoldDB" id="A0A7S3LPC2"/>
<dbReference type="GO" id="GO:0051287">
    <property type="term" value="F:NAD binding"/>
    <property type="evidence" value="ECO:0007669"/>
    <property type="project" value="InterPro"/>
</dbReference>
<dbReference type="InterPro" id="IPR000706">
    <property type="entry name" value="AGPR_type-1"/>
</dbReference>
<feature type="active site" evidence="6">
    <location>
        <position position="244"/>
    </location>
</feature>
<proteinExistence type="inferred from homology"/>
<sequence length="444" mass="48881">MGRERLVFKKIKQDYPGLVWCLDNMDDSCRIVAESFAEGLAKTPEKKIFAWYGDVDHEGVMKSKYLNDKEHVIPINEDLKKISKWSDDQGAGSNLVPSSSRIKVGLLGARGYVGREFAKLLGKHPDLELTSASSRALAGLRVVDCFGLDKSDTKIGIGSDLRFETVEPEDFAKLTSSQEVELWVLALPNGLAPRFLELLTDQPRLMIDLGADFRFDDTWTYGLPERPGAREKLAKATRISNPGCYATGAQVGLMPLLQPKVGNSAVKVADGVPSVFGVSGYSGAGTSPSPKNDPKCLNDNLMPYTLTNHIHEREATRHLGSQIAFMPHVAPFFQGISLTITLYLERKENGEFPTAEEVAEYYGEYYKDEPLIQVNLDPKDIPNVRDVMFKHHVVVGGFNVDPKTGRLVVISLIDNLLKGAATQALQNINIALGVDELCGIRESS</sequence>
<dbReference type="InterPro" id="IPR058924">
    <property type="entry name" value="AGPR_dimerisation_dom"/>
</dbReference>
<evidence type="ECO:0000256" key="6">
    <source>
        <dbReference type="PROSITE-ProRule" id="PRU10010"/>
    </source>
</evidence>
<dbReference type="Gene3D" id="3.40.50.720">
    <property type="entry name" value="NAD(P)-binding Rossmann-like Domain"/>
    <property type="match status" value="1"/>
</dbReference>
<dbReference type="Gene3D" id="3.30.360.10">
    <property type="entry name" value="Dihydrodipicolinate Reductase, domain 2"/>
    <property type="match status" value="1"/>
</dbReference>
<keyword evidence="2" id="KW-0055">Arginine biosynthesis</keyword>
<dbReference type="Pfam" id="PF22698">
    <property type="entry name" value="Semialdhyde_dhC_1"/>
    <property type="match status" value="1"/>
</dbReference>
<keyword evidence="3" id="KW-0028">Amino-acid biosynthesis</keyword>
<dbReference type="CDD" id="cd24149">
    <property type="entry name" value="AGPR_N_ARG5_6_like"/>
    <property type="match status" value="1"/>
</dbReference>
<dbReference type="SMART" id="SM00859">
    <property type="entry name" value="Semialdhyde_dh"/>
    <property type="match status" value="1"/>
</dbReference>
<dbReference type="GO" id="GO:0006526">
    <property type="term" value="P:L-arginine biosynthetic process"/>
    <property type="evidence" value="ECO:0007669"/>
    <property type="project" value="UniProtKB-UniPathway"/>
</dbReference>
<dbReference type="GO" id="GO:0003942">
    <property type="term" value="F:N-acetyl-gamma-glutamyl-phosphate reductase activity"/>
    <property type="evidence" value="ECO:0007669"/>
    <property type="project" value="InterPro"/>
</dbReference>
<accession>A0A7S3LPC2</accession>
<comment type="pathway">
    <text evidence="1">Amino-acid biosynthesis; L-arginine biosynthesis; N(2)-acetyl-L-ornithine from L-glutamate: step 3/4.</text>
</comment>
<dbReference type="SUPFAM" id="SSF51735">
    <property type="entry name" value="NAD(P)-binding Rossmann-fold domains"/>
    <property type="match status" value="1"/>
</dbReference>
<keyword evidence="4" id="KW-0521">NADP</keyword>
<evidence type="ECO:0000256" key="5">
    <source>
        <dbReference type="ARBA" id="ARBA00023002"/>
    </source>
</evidence>
<dbReference type="InterPro" id="IPR000534">
    <property type="entry name" value="Semialdehyde_DH_NAD-bd"/>
</dbReference>
<dbReference type="PANTHER" id="PTHR32338">
    <property type="entry name" value="N-ACETYL-GAMMA-GLUTAMYL-PHOSPHATE REDUCTASE, CHLOROPLASTIC-RELATED-RELATED"/>
    <property type="match status" value="1"/>
</dbReference>
<evidence type="ECO:0000313" key="8">
    <source>
        <dbReference type="EMBL" id="CAE0436856.1"/>
    </source>
</evidence>
<evidence type="ECO:0000259" key="7">
    <source>
        <dbReference type="SMART" id="SM00859"/>
    </source>
</evidence>
<keyword evidence="5" id="KW-0560">Oxidoreductase</keyword>
<gene>
    <name evidence="8" type="ORF">ASTO00021_LOCUS7103</name>
</gene>
<reference evidence="8" key="1">
    <citation type="submission" date="2021-01" db="EMBL/GenBank/DDBJ databases">
        <authorList>
            <person name="Corre E."/>
            <person name="Pelletier E."/>
            <person name="Niang G."/>
            <person name="Scheremetjew M."/>
            <person name="Finn R."/>
            <person name="Kale V."/>
            <person name="Holt S."/>
            <person name="Cochrane G."/>
            <person name="Meng A."/>
            <person name="Brown T."/>
            <person name="Cohen L."/>
        </authorList>
    </citation>
    <scope>NUCLEOTIDE SEQUENCE</scope>
    <source>
        <strain evidence="8">GSBS06</strain>
    </source>
</reference>
<dbReference type="UniPathway" id="UPA00068">
    <property type="reaction ID" value="UER00108"/>
</dbReference>
<protein>
    <recommendedName>
        <fullName evidence="7">Semialdehyde dehydrogenase NAD-binding domain-containing protein</fullName>
    </recommendedName>
</protein>
<evidence type="ECO:0000256" key="3">
    <source>
        <dbReference type="ARBA" id="ARBA00022605"/>
    </source>
</evidence>
<dbReference type="NCBIfam" id="TIGR01850">
    <property type="entry name" value="argC"/>
    <property type="match status" value="1"/>
</dbReference>
<dbReference type="EMBL" id="HBIN01009531">
    <property type="protein sequence ID" value="CAE0436856.1"/>
    <property type="molecule type" value="Transcribed_RNA"/>
</dbReference>
<dbReference type="InterPro" id="IPR036291">
    <property type="entry name" value="NAD(P)-bd_dom_sf"/>
</dbReference>
<evidence type="ECO:0000256" key="2">
    <source>
        <dbReference type="ARBA" id="ARBA00022571"/>
    </source>
</evidence>
<dbReference type="HAMAP" id="MF_00150">
    <property type="entry name" value="ArgC_type1"/>
    <property type="match status" value="1"/>
</dbReference>
<dbReference type="PANTHER" id="PTHR32338:SF10">
    <property type="entry name" value="N-ACETYL-GAMMA-GLUTAMYL-PHOSPHATE REDUCTASE, CHLOROPLASTIC-RELATED"/>
    <property type="match status" value="1"/>
</dbReference>
<dbReference type="CDD" id="cd23936">
    <property type="entry name" value="AGPR_C_ARG5_6_like"/>
    <property type="match status" value="1"/>
</dbReference>
<name>A0A7S3LPC2_9STRA</name>
<dbReference type="SUPFAM" id="SSF55347">
    <property type="entry name" value="Glyceraldehyde-3-phosphate dehydrogenase-like, C-terminal domain"/>
    <property type="match status" value="1"/>
</dbReference>
<feature type="domain" description="Semialdehyde dehydrogenase NAD-binding" evidence="7">
    <location>
        <begin position="103"/>
        <end position="234"/>
    </location>
</feature>
<evidence type="ECO:0000256" key="4">
    <source>
        <dbReference type="ARBA" id="ARBA00022857"/>
    </source>
</evidence>
<dbReference type="InterPro" id="IPR023013">
    <property type="entry name" value="AGPR_AS"/>
</dbReference>
<dbReference type="GO" id="GO:0070401">
    <property type="term" value="F:NADP+ binding"/>
    <property type="evidence" value="ECO:0007669"/>
    <property type="project" value="InterPro"/>
</dbReference>
<dbReference type="InterPro" id="IPR050085">
    <property type="entry name" value="AGPR"/>
</dbReference>
<evidence type="ECO:0000256" key="1">
    <source>
        <dbReference type="ARBA" id="ARBA00004862"/>
    </source>
</evidence>
<dbReference type="Pfam" id="PF01118">
    <property type="entry name" value="Semialdhyde_dh"/>
    <property type="match status" value="1"/>
</dbReference>
<dbReference type="PROSITE" id="PS01224">
    <property type="entry name" value="ARGC"/>
    <property type="match status" value="1"/>
</dbReference>